<evidence type="ECO:0008006" key="5">
    <source>
        <dbReference type="Google" id="ProtNLM"/>
    </source>
</evidence>
<dbReference type="GO" id="GO:0004866">
    <property type="term" value="F:endopeptidase inhibitor activity"/>
    <property type="evidence" value="ECO:0007669"/>
    <property type="project" value="InterPro"/>
</dbReference>
<accession>A0AAU9NKM6</accession>
<dbReference type="InterPro" id="IPR056368">
    <property type="entry name" value="KTI1"/>
</dbReference>
<evidence type="ECO:0000256" key="2">
    <source>
        <dbReference type="SAM" id="SignalP"/>
    </source>
</evidence>
<proteinExistence type="inferred from homology"/>
<comment type="caution">
    <text evidence="3">The sequence shown here is derived from an EMBL/GenBank/DDBJ whole genome shotgun (WGS) entry which is preliminary data.</text>
</comment>
<dbReference type="SUPFAM" id="SSF50386">
    <property type="entry name" value="STI-like"/>
    <property type="match status" value="1"/>
</dbReference>
<keyword evidence="2" id="KW-0732">Signal</keyword>
<dbReference type="InterPro" id="IPR002160">
    <property type="entry name" value="Prot_inh_Kunz-lg"/>
</dbReference>
<name>A0AAU9NKM6_9ASTR</name>
<comment type="similarity">
    <text evidence="1">Belongs to the protease inhibitor I3 (leguminous Kunitz-type inhibitor) family.</text>
</comment>
<gene>
    <name evidence="3" type="ORF">LVIROSA_LOCUS24651</name>
</gene>
<dbReference type="Pfam" id="PF00197">
    <property type="entry name" value="Kunitz_legume"/>
    <property type="match status" value="1"/>
</dbReference>
<keyword evidence="4" id="KW-1185">Reference proteome</keyword>
<dbReference type="PANTHER" id="PTHR33107:SF88">
    <property type="entry name" value="PROTEINASE INHIBITOR I3"/>
    <property type="match status" value="1"/>
</dbReference>
<dbReference type="PROSITE" id="PS00283">
    <property type="entry name" value="SOYBEAN_KUNITZ"/>
    <property type="match status" value="1"/>
</dbReference>
<feature type="signal peptide" evidence="2">
    <location>
        <begin position="1"/>
        <end position="19"/>
    </location>
</feature>
<dbReference type="PANTHER" id="PTHR33107">
    <property type="entry name" value="KUNITZ TRYPSIN INHIBITOR 2"/>
    <property type="match status" value="1"/>
</dbReference>
<dbReference type="CDD" id="cd00178">
    <property type="entry name" value="beta-trefoil_STI"/>
    <property type="match status" value="1"/>
</dbReference>
<protein>
    <recommendedName>
        <fullName evidence="5">Proteinase inhibitor I3</fullName>
    </recommendedName>
</protein>
<dbReference type="Proteomes" id="UP001157418">
    <property type="component" value="Unassembled WGS sequence"/>
</dbReference>
<organism evidence="3 4">
    <name type="scientific">Lactuca virosa</name>
    <dbReference type="NCBI Taxonomy" id="75947"/>
    <lineage>
        <taxon>Eukaryota</taxon>
        <taxon>Viridiplantae</taxon>
        <taxon>Streptophyta</taxon>
        <taxon>Embryophyta</taxon>
        <taxon>Tracheophyta</taxon>
        <taxon>Spermatophyta</taxon>
        <taxon>Magnoliopsida</taxon>
        <taxon>eudicotyledons</taxon>
        <taxon>Gunneridae</taxon>
        <taxon>Pentapetalae</taxon>
        <taxon>asterids</taxon>
        <taxon>campanulids</taxon>
        <taxon>Asterales</taxon>
        <taxon>Asteraceae</taxon>
        <taxon>Cichorioideae</taxon>
        <taxon>Cichorieae</taxon>
        <taxon>Lactucinae</taxon>
        <taxon>Lactuca</taxon>
    </lineage>
</organism>
<dbReference type="Gene3D" id="2.80.10.50">
    <property type="match status" value="1"/>
</dbReference>
<feature type="chain" id="PRO_5043998225" description="Proteinase inhibitor I3" evidence="2">
    <location>
        <begin position="20"/>
        <end position="215"/>
    </location>
</feature>
<dbReference type="SMART" id="SM00452">
    <property type="entry name" value="STI"/>
    <property type="match status" value="1"/>
</dbReference>
<dbReference type="InterPro" id="IPR011065">
    <property type="entry name" value="Kunitz_inhibitor_STI-like_sf"/>
</dbReference>
<evidence type="ECO:0000256" key="1">
    <source>
        <dbReference type="ARBA" id="ARBA00005440"/>
    </source>
</evidence>
<evidence type="ECO:0000313" key="4">
    <source>
        <dbReference type="Proteomes" id="UP001157418"/>
    </source>
</evidence>
<dbReference type="EMBL" id="CAKMRJ010004445">
    <property type="protein sequence ID" value="CAH1438386.1"/>
    <property type="molecule type" value="Genomic_DNA"/>
</dbReference>
<dbReference type="AlphaFoldDB" id="A0AAU9NKM6"/>
<reference evidence="3 4" key="1">
    <citation type="submission" date="2022-01" db="EMBL/GenBank/DDBJ databases">
        <authorList>
            <person name="Xiong W."/>
            <person name="Schranz E."/>
        </authorList>
    </citation>
    <scope>NUCLEOTIDE SEQUENCE [LARGE SCALE GENOMIC DNA]</scope>
</reference>
<sequence length="215" mass="23274">MKSSLSDAIFLLFVITTQSICSTTTNAASASENVVKDATGKKVLNDVPYHIGPVISAMGGRIKLTDTMNNKKICPFNVVQDPADVNLGGQFMFTLIGKQKYLLTSRNLAIDSGYPKGACEGSTFWTIPDAEAKPPSNLITTGGGFEEAVTCFQIEEYPKPTSPKVHSYMLQHCPSFCGAGPQTCFNVSIYLDKGVRRLAATGDTPFEFVFHKLSK</sequence>
<dbReference type="PRINTS" id="PR00291">
    <property type="entry name" value="KUNITZINHBTR"/>
</dbReference>
<evidence type="ECO:0000313" key="3">
    <source>
        <dbReference type="EMBL" id="CAH1438386.1"/>
    </source>
</evidence>